<evidence type="ECO:0000313" key="3">
    <source>
        <dbReference type="Proteomes" id="UP000237000"/>
    </source>
</evidence>
<dbReference type="Proteomes" id="UP000237000">
    <property type="component" value="Unassembled WGS sequence"/>
</dbReference>
<name>A0A2P5EHU2_TREOI</name>
<dbReference type="InParanoid" id="A0A2P5EHU2"/>
<dbReference type="STRING" id="63057.A0A2P5EHU2"/>
<sequence>MFVCNIIKILLSIVMTPILFAMEEFRQLRAVVKQHFEDPTNVDIALDYLGKNPGIQKARELAIKHVNLVAKAIDMKAEKLWGIPGYEHLNEPLHTLIEADIPANIVDISLRQSMY</sequence>
<keyword evidence="3" id="KW-1185">Reference proteome</keyword>
<dbReference type="OrthoDB" id="9927103at2759"/>
<dbReference type="Gene3D" id="1.10.600.10">
    <property type="entry name" value="Farnesyl Diphosphate Synthase"/>
    <property type="match status" value="1"/>
</dbReference>
<accession>A0A2P5EHU2</accession>
<keyword evidence="1" id="KW-0732">Signal</keyword>
<evidence type="ECO:0000256" key="1">
    <source>
        <dbReference type="SAM" id="SignalP"/>
    </source>
</evidence>
<gene>
    <name evidence="2" type="ORF">TorRG33x02_190950</name>
</gene>
<organism evidence="2 3">
    <name type="scientific">Trema orientale</name>
    <name type="common">Charcoal tree</name>
    <name type="synonym">Celtis orientalis</name>
    <dbReference type="NCBI Taxonomy" id="63057"/>
    <lineage>
        <taxon>Eukaryota</taxon>
        <taxon>Viridiplantae</taxon>
        <taxon>Streptophyta</taxon>
        <taxon>Embryophyta</taxon>
        <taxon>Tracheophyta</taxon>
        <taxon>Spermatophyta</taxon>
        <taxon>Magnoliopsida</taxon>
        <taxon>eudicotyledons</taxon>
        <taxon>Gunneridae</taxon>
        <taxon>Pentapetalae</taxon>
        <taxon>rosids</taxon>
        <taxon>fabids</taxon>
        <taxon>Rosales</taxon>
        <taxon>Cannabaceae</taxon>
        <taxon>Trema</taxon>
    </lineage>
</organism>
<dbReference type="AlphaFoldDB" id="A0A2P5EHU2"/>
<comment type="caution">
    <text evidence="2">The sequence shown here is derived from an EMBL/GenBank/DDBJ whole genome shotgun (WGS) entry which is preliminary data.</text>
</comment>
<reference evidence="3" key="1">
    <citation type="submission" date="2016-06" db="EMBL/GenBank/DDBJ databases">
        <title>Parallel loss of symbiosis genes in relatives of nitrogen-fixing non-legume Parasponia.</title>
        <authorList>
            <person name="Van Velzen R."/>
            <person name="Holmer R."/>
            <person name="Bu F."/>
            <person name="Rutten L."/>
            <person name="Van Zeijl A."/>
            <person name="Liu W."/>
            <person name="Santuari L."/>
            <person name="Cao Q."/>
            <person name="Sharma T."/>
            <person name="Shen D."/>
            <person name="Roswanjaya Y."/>
            <person name="Wardhani T."/>
            <person name="Kalhor M.S."/>
            <person name="Jansen J."/>
            <person name="Van den Hoogen J."/>
            <person name="Gungor B."/>
            <person name="Hartog M."/>
            <person name="Hontelez J."/>
            <person name="Verver J."/>
            <person name="Yang W.-C."/>
            <person name="Schijlen E."/>
            <person name="Repin R."/>
            <person name="Schilthuizen M."/>
            <person name="Schranz E."/>
            <person name="Heidstra R."/>
            <person name="Miyata K."/>
            <person name="Fedorova E."/>
            <person name="Kohlen W."/>
            <person name="Bisseling T."/>
            <person name="Smit S."/>
            <person name="Geurts R."/>
        </authorList>
    </citation>
    <scope>NUCLEOTIDE SEQUENCE [LARGE SCALE GENOMIC DNA]</scope>
    <source>
        <strain evidence="3">cv. RG33-2</strain>
    </source>
</reference>
<evidence type="ECO:0000313" key="2">
    <source>
        <dbReference type="EMBL" id="PON85121.1"/>
    </source>
</evidence>
<dbReference type="EMBL" id="JXTC01000152">
    <property type="protein sequence ID" value="PON85121.1"/>
    <property type="molecule type" value="Genomic_DNA"/>
</dbReference>
<protein>
    <submittedName>
        <fullName evidence="2">Polyprenyl synthetase-related</fullName>
    </submittedName>
</protein>
<feature type="signal peptide" evidence="1">
    <location>
        <begin position="1"/>
        <end position="21"/>
    </location>
</feature>
<dbReference type="InterPro" id="IPR008949">
    <property type="entry name" value="Isoprenoid_synthase_dom_sf"/>
</dbReference>
<feature type="chain" id="PRO_5015122402" evidence="1">
    <location>
        <begin position="22"/>
        <end position="115"/>
    </location>
</feature>
<proteinExistence type="predicted"/>